<dbReference type="SUPFAM" id="SSF54928">
    <property type="entry name" value="RNA-binding domain, RBD"/>
    <property type="match status" value="1"/>
</dbReference>
<keyword evidence="1 2" id="KW-0694">RNA-binding</keyword>
<keyword evidence="6" id="KW-1185">Reference proteome</keyword>
<dbReference type="EMBL" id="CAXAMN010001181">
    <property type="protein sequence ID" value="CAK8993040.1"/>
    <property type="molecule type" value="Genomic_DNA"/>
</dbReference>
<dbReference type="InterPro" id="IPR012677">
    <property type="entry name" value="Nucleotide-bd_a/b_plait_sf"/>
</dbReference>
<dbReference type="InterPro" id="IPR000504">
    <property type="entry name" value="RRM_dom"/>
</dbReference>
<proteinExistence type="predicted"/>
<feature type="region of interest" description="Disordered" evidence="3">
    <location>
        <begin position="178"/>
        <end position="226"/>
    </location>
</feature>
<dbReference type="PANTHER" id="PTHR10352">
    <property type="entry name" value="EUKARYOTIC TRANSLATION INITIATION FACTOR 3 SUBUNIT G"/>
    <property type="match status" value="1"/>
</dbReference>
<organism evidence="5 6">
    <name type="scientific">Durusdinium trenchii</name>
    <dbReference type="NCBI Taxonomy" id="1381693"/>
    <lineage>
        <taxon>Eukaryota</taxon>
        <taxon>Sar</taxon>
        <taxon>Alveolata</taxon>
        <taxon>Dinophyceae</taxon>
        <taxon>Suessiales</taxon>
        <taxon>Symbiodiniaceae</taxon>
        <taxon>Durusdinium</taxon>
    </lineage>
</organism>
<dbReference type="Pfam" id="PF00076">
    <property type="entry name" value="RRM_1"/>
    <property type="match status" value="1"/>
</dbReference>
<evidence type="ECO:0000313" key="5">
    <source>
        <dbReference type="EMBL" id="CAK8993040.1"/>
    </source>
</evidence>
<evidence type="ECO:0000256" key="1">
    <source>
        <dbReference type="ARBA" id="ARBA00022884"/>
    </source>
</evidence>
<evidence type="ECO:0000256" key="3">
    <source>
        <dbReference type="SAM" id="MobiDB-lite"/>
    </source>
</evidence>
<reference evidence="5 6" key="1">
    <citation type="submission" date="2024-02" db="EMBL/GenBank/DDBJ databases">
        <authorList>
            <person name="Chen Y."/>
            <person name="Shah S."/>
            <person name="Dougan E. K."/>
            <person name="Thang M."/>
            <person name="Chan C."/>
        </authorList>
    </citation>
    <scope>NUCLEOTIDE SEQUENCE [LARGE SCALE GENOMIC DNA]</scope>
</reference>
<protein>
    <recommendedName>
        <fullName evidence="4">RRM domain-containing protein</fullName>
    </recommendedName>
</protein>
<evidence type="ECO:0000256" key="2">
    <source>
        <dbReference type="PROSITE-ProRule" id="PRU00176"/>
    </source>
</evidence>
<evidence type="ECO:0000313" key="6">
    <source>
        <dbReference type="Proteomes" id="UP001642484"/>
    </source>
</evidence>
<accession>A0ABP0HS47</accession>
<dbReference type="Proteomes" id="UP001642484">
    <property type="component" value="Unassembled WGS sequence"/>
</dbReference>
<gene>
    <name evidence="5" type="ORF">CCMP2556_LOCUS3095</name>
</gene>
<evidence type="ECO:0000259" key="4">
    <source>
        <dbReference type="PROSITE" id="PS50102"/>
    </source>
</evidence>
<dbReference type="PROSITE" id="PS50102">
    <property type="entry name" value="RRM"/>
    <property type="match status" value="1"/>
</dbReference>
<dbReference type="SMART" id="SM00360">
    <property type="entry name" value="RRM"/>
    <property type="match status" value="1"/>
</dbReference>
<feature type="compositionally biased region" description="Basic and acidic residues" evidence="3">
    <location>
        <begin position="188"/>
        <end position="226"/>
    </location>
</feature>
<name>A0ABP0HS47_9DINO</name>
<feature type="domain" description="RRM" evidence="4">
    <location>
        <begin position="104"/>
        <end position="185"/>
    </location>
</feature>
<dbReference type="Gene3D" id="3.30.70.330">
    <property type="match status" value="1"/>
</dbReference>
<sequence length="226" mass="24053">MQGQWDWNSWHGKGGGGAMQSSYGYGGKGHGGYDGYDGSYENYDASYGGSYSHSVPDYGKGTSYNDKGKGGKNDNTDGAPKEIKGLVRSIIQAQAMPDGRSDESTIFVAGLPSDMTNLEMYQLFSAFGAIAPRGATALQDKETGKCTGIGFVNFIDSDSAQKAIRALNSFPFTDGSWLTVKKKGPPKSKPEESKGDGKGEQGKGKDGKGKDGKGKSRRNEGKTRRE</sequence>
<dbReference type="InterPro" id="IPR035979">
    <property type="entry name" value="RBD_domain_sf"/>
</dbReference>
<feature type="region of interest" description="Disordered" evidence="3">
    <location>
        <begin position="58"/>
        <end position="80"/>
    </location>
</feature>
<comment type="caution">
    <text evidence="5">The sequence shown here is derived from an EMBL/GenBank/DDBJ whole genome shotgun (WGS) entry which is preliminary data.</text>
</comment>
<feature type="compositionally biased region" description="Basic and acidic residues" evidence="3">
    <location>
        <begin position="66"/>
        <end position="80"/>
    </location>
</feature>